<keyword evidence="2" id="KW-1185">Reference proteome</keyword>
<protein>
    <submittedName>
        <fullName evidence="1">Uncharacterized protein</fullName>
    </submittedName>
</protein>
<evidence type="ECO:0000313" key="2">
    <source>
        <dbReference type="Proteomes" id="UP001283361"/>
    </source>
</evidence>
<accession>A0AAE1A1C3</accession>
<dbReference type="EMBL" id="JAWDGP010002895">
    <property type="protein sequence ID" value="KAK3778836.1"/>
    <property type="molecule type" value="Genomic_DNA"/>
</dbReference>
<dbReference type="Proteomes" id="UP001283361">
    <property type="component" value="Unassembled WGS sequence"/>
</dbReference>
<sequence>MPANLQNKILPIDVRKPTRPEQTRRLSINVSSFECFAFLVRRAARLPVPDVRLDRAEGLTVGCLVQNLD</sequence>
<dbReference type="AlphaFoldDB" id="A0AAE1A1C3"/>
<proteinExistence type="predicted"/>
<reference evidence="1" key="1">
    <citation type="journal article" date="2023" name="G3 (Bethesda)">
        <title>A reference genome for the long-term kleptoplast-retaining sea slug Elysia crispata morphotype clarki.</title>
        <authorList>
            <person name="Eastman K.E."/>
            <person name="Pendleton A.L."/>
            <person name="Shaikh M.A."/>
            <person name="Suttiyut T."/>
            <person name="Ogas R."/>
            <person name="Tomko P."/>
            <person name="Gavelis G."/>
            <person name="Widhalm J.R."/>
            <person name="Wisecaver J.H."/>
        </authorList>
    </citation>
    <scope>NUCLEOTIDE SEQUENCE</scope>
    <source>
        <strain evidence="1">ECLA1</strain>
    </source>
</reference>
<comment type="caution">
    <text evidence="1">The sequence shown here is derived from an EMBL/GenBank/DDBJ whole genome shotgun (WGS) entry which is preliminary data.</text>
</comment>
<evidence type="ECO:0000313" key="1">
    <source>
        <dbReference type="EMBL" id="KAK3778836.1"/>
    </source>
</evidence>
<name>A0AAE1A1C3_9GAST</name>
<organism evidence="1 2">
    <name type="scientific">Elysia crispata</name>
    <name type="common">lettuce slug</name>
    <dbReference type="NCBI Taxonomy" id="231223"/>
    <lineage>
        <taxon>Eukaryota</taxon>
        <taxon>Metazoa</taxon>
        <taxon>Spiralia</taxon>
        <taxon>Lophotrochozoa</taxon>
        <taxon>Mollusca</taxon>
        <taxon>Gastropoda</taxon>
        <taxon>Heterobranchia</taxon>
        <taxon>Euthyneura</taxon>
        <taxon>Panpulmonata</taxon>
        <taxon>Sacoglossa</taxon>
        <taxon>Placobranchoidea</taxon>
        <taxon>Plakobranchidae</taxon>
        <taxon>Elysia</taxon>
    </lineage>
</organism>
<gene>
    <name evidence="1" type="ORF">RRG08_013102</name>
</gene>